<sequence>MSVTNQYMCEYAQLDRRSVPAQLRGNGDGRADLYDLFLRMEGVKNGLVEQNGDVVDTYSAAMSGTNLSPALAWLLVRLNRLLVTLDSLNAKLSKVASKYDIDPSDSDNSRGRGIRSNTLSRSSLCTQAFASAVGLRG</sequence>
<dbReference type="Proteomes" id="UP000214600">
    <property type="component" value="Unassembled WGS sequence"/>
</dbReference>
<evidence type="ECO:0000313" key="4">
    <source>
        <dbReference type="Proteomes" id="UP000494261"/>
    </source>
</evidence>
<name>A0A228HPX1_9BURK</name>
<reference evidence="1" key="1">
    <citation type="submission" date="2017-06" db="EMBL/GenBank/DDBJ databases">
        <authorList>
            <person name="Kim H.J."/>
            <person name="Triplett B.A."/>
        </authorList>
    </citation>
    <scope>NUCLEOTIDE SEQUENCE [LARGE SCALE GENOMIC DNA]</scope>
    <source>
        <strain evidence="1">AU17325</strain>
    </source>
</reference>
<evidence type="ECO:0000313" key="3">
    <source>
        <dbReference type="Proteomes" id="UP000214600"/>
    </source>
</evidence>
<dbReference type="AlphaFoldDB" id="A0A228HPX1"/>
<dbReference type="OrthoDB" id="8926777at2"/>
<evidence type="ECO:0000313" key="1">
    <source>
        <dbReference type="EMBL" id="OXI31952.1"/>
    </source>
</evidence>
<evidence type="ECO:0000313" key="2">
    <source>
        <dbReference type="EMBL" id="VWC43924.1"/>
    </source>
</evidence>
<dbReference type="RefSeq" id="WP_089454645.1">
    <property type="nucleotide sequence ID" value="NZ_CABVQC010000076.1"/>
</dbReference>
<dbReference type="Proteomes" id="UP000494261">
    <property type="component" value="Unassembled WGS sequence"/>
</dbReference>
<reference evidence="3" key="2">
    <citation type="submission" date="2017-06" db="EMBL/GenBank/DDBJ databases">
        <authorList>
            <person name="LiPuma J."/>
            <person name="Spilker T."/>
        </authorList>
    </citation>
    <scope>NUCLEOTIDE SEQUENCE [LARGE SCALE GENOMIC DNA]</scope>
    <source>
        <strain evidence="3">AU17325</strain>
    </source>
</reference>
<organism evidence="1 3">
    <name type="scientific">Burkholderia aenigmatica</name>
    <dbReference type="NCBI Taxonomy" id="2015348"/>
    <lineage>
        <taxon>Bacteria</taxon>
        <taxon>Pseudomonadati</taxon>
        <taxon>Pseudomonadota</taxon>
        <taxon>Betaproteobacteria</taxon>
        <taxon>Burkholderiales</taxon>
        <taxon>Burkholderiaceae</taxon>
        <taxon>Burkholderia</taxon>
        <taxon>Burkholderia cepacia complex</taxon>
    </lineage>
</organism>
<reference evidence="2 4" key="4">
    <citation type="submission" date="2019-09" db="EMBL/GenBank/DDBJ databases">
        <authorList>
            <person name="Depoorter E."/>
        </authorList>
    </citation>
    <scope>NUCLEOTIDE SEQUENCE [LARGE SCALE GENOMIC DNA]</scope>
    <source>
        <strain evidence="2">LMG 13014</strain>
    </source>
</reference>
<protein>
    <submittedName>
        <fullName evidence="1">Uncharacterized protein</fullName>
    </submittedName>
</protein>
<dbReference type="EMBL" id="NKFA01000041">
    <property type="protein sequence ID" value="OXI31952.1"/>
    <property type="molecule type" value="Genomic_DNA"/>
</dbReference>
<dbReference type="EMBL" id="CABVQC010000076">
    <property type="protein sequence ID" value="VWC43924.1"/>
    <property type="molecule type" value="Genomic_DNA"/>
</dbReference>
<accession>A0A6P2SFT0</accession>
<gene>
    <name evidence="2" type="ORF">BLA13014_07112</name>
    <name evidence="1" type="ORF">CFB84_41240</name>
</gene>
<proteinExistence type="predicted"/>
<accession>A0A228HPX1</accession>
<reference evidence="1 3" key="3">
    <citation type="submission" date="2017-08" db="EMBL/GenBank/DDBJ databases">
        <title>WGS of novel Burkholderia cepaca complex species.</title>
        <authorList>
            <person name="Lipuma J."/>
            <person name="Spilker T."/>
        </authorList>
    </citation>
    <scope>NUCLEOTIDE SEQUENCE [LARGE SCALE GENOMIC DNA]</scope>
    <source>
        <strain evidence="1 3">AU17325</strain>
    </source>
</reference>
<dbReference type="GeneID" id="99664728"/>